<evidence type="ECO:0000313" key="2">
    <source>
        <dbReference type="Proteomes" id="UP000694867"/>
    </source>
</evidence>
<dbReference type="AlphaFoldDB" id="A0AAJ7SDQ0"/>
<reference evidence="3" key="1">
    <citation type="submission" date="2025-08" db="UniProtKB">
        <authorList>
            <consortium name="RefSeq"/>
        </authorList>
    </citation>
    <scope>IDENTIFICATION</scope>
</reference>
<dbReference type="InterPro" id="IPR015894">
    <property type="entry name" value="Guanylate-bd_N"/>
</dbReference>
<accession>A0AAJ7SDQ0</accession>
<dbReference type="InterPro" id="IPR027417">
    <property type="entry name" value="P-loop_NTPase"/>
</dbReference>
<dbReference type="GeneID" id="114828131"/>
<gene>
    <name evidence="3" type="primary">LOC114828131</name>
</gene>
<feature type="domain" description="Guanylate-binding protein N-terminal" evidence="1">
    <location>
        <begin position="13"/>
        <end position="69"/>
    </location>
</feature>
<organism evidence="2 3">
    <name type="scientific">Galendromus occidentalis</name>
    <name type="common">western predatory mite</name>
    <dbReference type="NCBI Taxonomy" id="34638"/>
    <lineage>
        <taxon>Eukaryota</taxon>
        <taxon>Metazoa</taxon>
        <taxon>Ecdysozoa</taxon>
        <taxon>Arthropoda</taxon>
        <taxon>Chelicerata</taxon>
        <taxon>Arachnida</taxon>
        <taxon>Acari</taxon>
        <taxon>Parasitiformes</taxon>
        <taxon>Mesostigmata</taxon>
        <taxon>Gamasina</taxon>
        <taxon>Phytoseioidea</taxon>
        <taxon>Phytoseiidae</taxon>
        <taxon>Typhlodrominae</taxon>
        <taxon>Galendromus</taxon>
    </lineage>
</organism>
<dbReference type="Gene3D" id="1.20.58.420">
    <property type="entry name" value="AHSP"/>
    <property type="match status" value="1"/>
</dbReference>
<dbReference type="Gene3D" id="3.40.50.300">
    <property type="entry name" value="P-loop containing nucleotide triphosphate hydrolases"/>
    <property type="match status" value="1"/>
</dbReference>
<evidence type="ECO:0000259" key="1">
    <source>
        <dbReference type="Pfam" id="PF02263"/>
    </source>
</evidence>
<dbReference type="RefSeq" id="XP_028966848.1">
    <property type="nucleotide sequence ID" value="XM_029111015.1"/>
</dbReference>
<dbReference type="PANTHER" id="PTHR10751">
    <property type="entry name" value="GUANYLATE BINDING PROTEIN"/>
    <property type="match status" value="1"/>
</dbReference>
<keyword evidence="2" id="KW-1185">Reference proteome</keyword>
<dbReference type="Proteomes" id="UP000694867">
    <property type="component" value="Unplaced"/>
</dbReference>
<proteinExistence type="predicted"/>
<evidence type="ECO:0000313" key="3">
    <source>
        <dbReference type="RefSeq" id="XP_028966848.1"/>
    </source>
</evidence>
<sequence>MLVFGEDPERASEDLREFFRTLECFLMPHPGLLPATSTKFRGEESEFEPIFVRQLKDFISKMFSENTLQELFPASHRECYTFGSFLDNVERYGRMFAAGNIHDLGTSLDLNVREKNAAICAKTVELYVLAMEGFLSSKQAFVPWEEHARLHHNAMQNALIQFDKRLREGDGTSAADMSLFVRDQIRRRYSEFIKRNRDASQRVDNSAPN</sequence>
<name>A0AAJ7SDQ0_9ACAR</name>
<dbReference type="GO" id="GO:0003924">
    <property type="term" value="F:GTPase activity"/>
    <property type="evidence" value="ECO:0007669"/>
    <property type="project" value="InterPro"/>
</dbReference>
<dbReference type="KEGG" id="goe:114828131"/>
<protein>
    <submittedName>
        <fullName evidence="3">Atlastin-2-like</fullName>
    </submittedName>
</protein>
<dbReference type="GO" id="GO:0005525">
    <property type="term" value="F:GTP binding"/>
    <property type="evidence" value="ECO:0007669"/>
    <property type="project" value="InterPro"/>
</dbReference>
<dbReference type="Pfam" id="PF02263">
    <property type="entry name" value="GBP"/>
    <property type="match status" value="1"/>
</dbReference>